<dbReference type="SUPFAM" id="SSF53748">
    <property type="entry name" value="Phosphoglycerate kinase"/>
    <property type="match status" value="2"/>
</dbReference>
<dbReference type="FunFam" id="3.40.50.1260:FF:000031">
    <property type="entry name" value="Phosphoglycerate kinase 1"/>
    <property type="match status" value="1"/>
</dbReference>
<proteinExistence type="inferred from homology"/>
<evidence type="ECO:0000256" key="10">
    <source>
        <dbReference type="ARBA" id="ARBA00022842"/>
    </source>
</evidence>
<protein>
    <recommendedName>
        <fullName evidence="4 13">Phosphoglycerate kinase</fullName>
        <ecNumber evidence="4 13">2.7.2.3</ecNumber>
    </recommendedName>
</protein>
<evidence type="ECO:0000256" key="13">
    <source>
        <dbReference type="RuleBase" id="RU000532"/>
    </source>
</evidence>
<dbReference type="Proteomes" id="UP000036681">
    <property type="component" value="Unplaced"/>
</dbReference>
<dbReference type="InterPro" id="IPR001576">
    <property type="entry name" value="Phosphoglycerate_kinase"/>
</dbReference>
<evidence type="ECO:0000256" key="3">
    <source>
        <dbReference type="ARBA" id="ARBA00008982"/>
    </source>
</evidence>
<keyword evidence="7" id="KW-0547">Nucleotide-binding</keyword>
<evidence type="ECO:0000256" key="4">
    <source>
        <dbReference type="ARBA" id="ARBA00013061"/>
    </source>
</evidence>
<feature type="binding site" evidence="12">
    <location>
        <begin position="317"/>
        <end position="320"/>
    </location>
    <ligand>
        <name>ATP</name>
        <dbReference type="ChEBI" id="CHEBI:30616"/>
    </ligand>
</feature>
<evidence type="ECO:0000256" key="11">
    <source>
        <dbReference type="ARBA" id="ARBA00023152"/>
    </source>
</evidence>
<dbReference type="GO" id="GO:0005829">
    <property type="term" value="C:cytosol"/>
    <property type="evidence" value="ECO:0007669"/>
    <property type="project" value="TreeGrafter"/>
</dbReference>
<feature type="binding site" evidence="12">
    <location>
        <position position="257"/>
    </location>
    <ligand>
        <name>ATP</name>
        <dbReference type="ChEBI" id="CHEBI:30616"/>
    </ligand>
</feature>
<keyword evidence="11" id="KW-0324">Glycolysis</keyword>
<evidence type="ECO:0000256" key="7">
    <source>
        <dbReference type="ARBA" id="ARBA00022741"/>
    </source>
</evidence>
<evidence type="ECO:0000256" key="1">
    <source>
        <dbReference type="ARBA" id="ARBA00001946"/>
    </source>
</evidence>
<keyword evidence="6" id="KW-0479">Metal-binding</keyword>
<dbReference type="Pfam" id="PF00162">
    <property type="entry name" value="PGK"/>
    <property type="match status" value="2"/>
</dbReference>
<dbReference type="AlphaFoldDB" id="A0A0M3IG54"/>
<dbReference type="PANTHER" id="PTHR11406">
    <property type="entry name" value="PHOSPHOGLYCERATE KINASE"/>
    <property type="match status" value="1"/>
</dbReference>
<dbReference type="UniPathway" id="UPA00109">
    <property type="reaction ID" value="UER00185"/>
</dbReference>
<comment type="subunit">
    <text evidence="14">Monomer.</text>
</comment>
<dbReference type="EC" id="2.7.2.3" evidence="4 13"/>
<evidence type="ECO:0000256" key="8">
    <source>
        <dbReference type="ARBA" id="ARBA00022777"/>
    </source>
</evidence>
<comment type="pathway">
    <text evidence="2 13">Carbohydrate degradation; glycolysis; pyruvate from D-glyceraldehyde 3-phosphate: step 2/5.</text>
</comment>
<dbReference type="GO" id="GO:0006096">
    <property type="term" value="P:glycolytic process"/>
    <property type="evidence" value="ECO:0007669"/>
    <property type="project" value="UniProtKB-UniPathway"/>
</dbReference>
<feature type="binding site" evidence="12">
    <location>
        <position position="164"/>
    </location>
    <ligand>
        <name>ATP</name>
        <dbReference type="ChEBI" id="CHEBI:30616"/>
    </ligand>
</feature>
<name>A0A0M3IG54_ASCLU</name>
<evidence type="ECO:0000256" key="2">
    <source>
        <dbReference type="ARBA" id="ARBA00004838"/>
    </source>
</evidence>
<keyword evidence="9 12" id="KW-0067">ATP-binding</keyword>
<dbReference type="GO" id="GO:0006094">
    <property type="term" value="P:gluconeogenesis"/>
    <property type="evidence" value="ECO:0007669"/>
    <property type="project" value="TreeGrafter"/>
</dbReference>
<keyword evidence="10" id="KW-0460">Magnesium</keyword>
<comment type="catalytic activity">
    <reaction evidence="13">
        <text>(2R)-3-phosphoglycerate + ATP = (2R)-3-phospho-glyceroyl phosphate + ADP</text>
        <dbReference type="Rhea" id="RHEA:14801"/>
        <dbReference type="ChEBI" id="CHEBI:30616"/>
        <dbReference type="ChEBI" id="CHEBI:57604"/>
        <dbReference type="ChEBI" id="CHEBI:58272"/>
        <dbReference type="ChEBI" id="CHEBI:456216"/>
        <dbReference type="EC" id="2.7.2.3"/>
    </reaction>
</comment>
<dbReference type="InterPro" id="IPR015824">
    <property type="entry name" value="Phosphoglycerate_kinase_N"/>
</dbReference>
<keyword evidence="8 13" id="KW-0418">Kinase</keyword>
<comment type="cofactor">
    <cofactor evidence="1">
        <name>Mg(2+)</name>
        <dbReference type="ChEBI" id="CHEBI:18420"/>
    </cofactor>
</comment>
<evidence type="ECO:0000256" key="5">
    <source>
        <dbReference type="ARBA" id="ARBA00022679"/>
    </source>
</evidence>
<keyword evidence="5 13" id="KW-0808">Transferase</keyword>
<dbReference type="GO" id="GO:0046872">
    <property type="term" value="F:metal ion binding"/>
    <property type="evidence" value="ECO:0007669"/>
    <property type="project" value="UniProtKB-KW"/>
</dbReference>
<dbReference type="PANTHER" id="PTHR11406:SF0">
    <property type="entry name" value="PHOSPHOGLYCERATE KINASE"/>
    <property type="match status" value="1"/>
</dbReference>
<feature type="binding site" evidence="12">
    <location>
        <position position="288"/>
    </location>
    <ligand>
        <name>ATP</name>
        <dbReference type="ChEBI" id="CHEBI:30616"/>
    </ligand>
</feature>
<dbReference type="WBParaSite" id="ALUE_0001725001-mRNA-1">
    <property type="protein sequence ID" value="ALUE_0001725001-mRNA-1"/>
    <property type="gene ID" value="ALUE_0001725001"/>
</dbReference>
<comment type="similarity">
    <text evidence="3 13">Belongs to the phosphoglycerate kinase family.</text>
</comment>
<keyword evidence="15" id="KW-1185">Reference proteome</keyword>
<evidence type="ECO:0000313" key="16">
    <source>
        <dbReference type="WBParaSite" id="ALUE_0001725001-mRNA-1"/>
    </source>
</evidence>
<dbReference type="GO" id="GO:0043531">
    <property type="term" value="F:ADP binding"/>
    <property type="evidence" value="ECO:0007669"/>
    <property type="project" value="TreeGrafter"/>
</dbReference>
<reference evidence="16" key="1">
    <citation type="submission" date="2017-02" db="UniProtKB">
        <authorList>
            <consortium name="WormBaseParasite"/>
        </authorList>
    </citation>
    <scope>IDENTIFICATION</scope>
</reference>
<evidence type="ECO:0000256" key="14">
    <source>
        <dbReference type="RuleBase" id="RU000696"/>
    </source>
</evidence>
<sequence length="361" mass="38915">MVQLDVTFVHDCVGEEAEKVTANPAPGSVILLENLRFYMEEEGKGVNEKGEKVKAAAADVDKFRASLTKHGDVYINDAFGTAHRAHRSHSFLFVLKLFQSLNAPFVVLISFDVIRDYSSMVGVKLEQRATGFLMKKELDYFAKALESPVRPFLAILGGAKVADKIQLIRNLLDKVDEMIIGGGMAYTFLKVVNGISIGNSLYDEEGAKIVNELMEKAKSKNVKIHLPVDFIIGDKFAEDAAHKSADLKSGIPDGWMGLDVGPETTKQFAEVVARAKTIVWNGPAGVFEWDNFAHGTKGLMDAVVKATEAGAVTIIGGGDTATCCKKWNTEDKVSHVSTGGGASLELLEGKVLPGVDALSPA</sequence>
<evidence type="ECO:0000256" key="12">
    <source>
        <dbReference type="PIRSR" id="PIRSR000724-2"/>
    </source>
</evidence>
<evidence type="ECO:0000256" key="6">
    <source>
        <dbReference type="ARBA" id="ARBA00022723"/>
    </source>
</evidence>
<dbReference type="Gene3D" id="3.40.50.1260">
    <property type="entry name" value="Phosphoglycerate kinase, N-terminal domain"/>
    <property type="match status" value="2"/>
</dbReference>
<organism evidence="15 16">
    <name type="scientific">Ascaris lumbricoides</name>
    <name type="common">Giant roundworm</name>
    <dbReference type="NCBI Taxonomy" id="6252"/>
    <lineage>
        <taxon>Eukaryota</taxon>
        <taxon>Metazoa</taxon>
        <taxon>Ecdysozoa</taxon>
        <taxon>Nematoda</taxon>
        <taxon>Chromadorea</taxon>
        <taxon>Rhabditida</taxon>
        <taxon>Spirurina</taxon>
        <taxon>Ascaridomorpha</taxon>
        <taxon>Ascaridoidea</taxon>
        <taxon>Ascarididae</taxon>
        <taxon>Ascaris</taxon>
    </lineage>
</organism>
<evidence type="ECO:0000256" key="9">
    <source>
        <dbReference type="ARBA" id="ARBA00022840"/>
    </source>
</evidence>
<evidence type="ECO:0000313" key="15">
    <source>
        <dbReference type="Proteomes" id="UP000036681"/>
    </source>
</evidence>
<dbReference type="PIRSF" id="PIRSF000724">
    <property type="entry name" value="Pgk"/>
    <property type="match status" value="1"/>
</dbReference>
<dbReference type="PRINTS" id="PR00477">
    <property type="entry name" value="PHGLYCKINASE"/>
</dbReference>
<dbReference type="GO" id="GO:0005524">
    <property type="term" value="F:ATP binding"/>
    <property type="evidence" value="ECO:0007669"/>
    <property type="project" value="UniProtKB-KW"/>
</dbReference>
<accession>A0A0M3IG54</accession>
<dbReference type="InterPro" id="IPR036043">
    <property type="entry name" value="Phosphoglycerate_kinase_sf"/>
</dbReference>
<dbReference type="GO" id="GO:0004618">
    <property type="term" value="F:phosphoglycerate kinase activity"/>
    <property type="evidence" value="ECO:0007669"/>
    <property type="project" value="UniProtKB-EC"/>
</dbReference>